<evidence type="ECO:0000313" key="2">
    <source>
        <dbReference type="EMBL" id="KAJ7664733.1"/>
    </source>
</evidence>
<sequence>MAICLRKTSFRRRRPTLQFVYNASALRKARRRRRRPIAPVAKPVPAVAAAAPKSSAHVQPNNVRRLISPPPRTAALPPVPRFRTYTFRAPTQTTQQCQSPSWPRCASRTRASRRRQPAVGHLAGAEESAHAPVAAQVVESRRRPATATHDVEREPHGCCGGGTGEYYSWLDESSDDESGSDPGWERRNEVGDLGWGWGSARTISP</sequence>
<evidence type="ECO:0000313" key="3">
    <source>
        <dbReference type="Proteomes" id="UP001221757"/>
    </source>
</evidence>
<reference evidence="2" key="1">
    <citation type="submission" date="2023-03" db="EMBL/GenBank/DDBJ databases">
        <title>Massive genome expansion in bonnet fungi (Mycena s.s.) driven by repeated elements and novel gene families across ecological guilds.</title>
        <authorList>
            <consortium name="Lawrence Berkeley National Laboratory"/>
            <person name="Harder C.B."/>
            <person name="Miyauchi S."/>
            <person name="Viragh M."/>
            <person name="Kuo A."/>
            <person name="Thoen E."/>
            <person name="Andreopoulos B."/>
            <person name="Lu D."/>
            <person name="Skrede I."/>
            <person name="Drula E."/>
            <person name="Henrissat B."/>
            <person name="Morin E."/>
            <person name="Kohler A."/>
            <person name="Barry K."/>
            <person name="LaButti K."/>
            <person name="Morin E."/>
            <person name="Salamov A."/>
            <person name="Lipzen A."/>
            <person name="Mereny Z."/>
            <person name="Hegedus B."/>
            <person name="Baldrian P."/>
            <person name="Stursova M."/>
            <person name="Weitz H."/>
            <person name="Taylor A."/>
            <person name="Grigoriev I.V."/>
            <person name="Nagy L.G."/>
            <person name="Martin F."/>
            <person name="Kauserud H."/>
        </authorList>
    </citation>
    <scope>NUCLEOTIDE SEQUENCE</scope>
    <source>
        <strain evidence="2">CBHHK067</strain>
    </source>
</reference>
<feature type="compositionally biased region" description="Pro residues" evidence="1">
    <location>
        <begin position="68"/>
        <end position="78"/>
    </location>
</feature>
<dbReference type="AlphaFoldDB" id="A0AAD7CUS3"/>
<feature type="region of interest" description="Disordered" evidence="1">
    <location>
        <begin position="109"/>
        <end position="135"/>
    </location>
</feature>
<name>A0AAD7CUS3_MYCRO</name>
<protein>
    <submittedName>
        <fullName evidence="2">Uncharacterized protein</fullName>
    </submittedName>
</protein>
<organism evidence="2 3">
    <name type="scientific">Mycena rosella</name>
    <name type="common">Pink bonnet</name>
    <name type="synonym">Agaricus rosellus</name>
    <dbReference type="NCBI Taxonomy" id="1033263"/>
    <lineage>
        <taxon>Eukaryota</taxon>
        <taxon>Fungi</taxon>
        <taxon>Dikarya</taxon>
        <taxon>Basidiomycota</taxon>
        <taxon>Agaricomycotina</taxon>
        <taxon>Agaricomycetes</taxon>
        <taxon>Agaricomycetidae</taxon>
        <taxon>Agaricales</taxon>
        <taxon>Marasmiineae</taxon>
        <taxon>Mycenaceae</taxon>
        <taxon>Mycena</taxon>
    </lineage>
</organism>
<gene>
    <name evidence="2" type="ORF">B0H17DRAFT_300423</name>
</gene>
<feature type="region of interest" description="Disordered" evidence="1">
    <location>
        <begin position="51"/>
        <end position="78"/>
    </location>
</feature>
<accession>A0AAD7CUS3</accession>
<dbReference type="EMBL" id="JARKIE010000222">
    <property type="protein sequence ID" value="KAJ7664733.1"/>
    <property type="molecule type" value="Genomic_DNA"/>
</dbReference>
<dbReference type="Proteomes" id="UP001221757">
    <property type="component" value="Unassembled WGS sequence"/>
</dbReference>
<proteinExistence type="predicted"/>
<evidence type="ECO:0000256" key="1">
    <source>
        <dbReference type="SAM" id="MobiDB-lite"/>
    </source>
</evidence>
<comment type="caution">
    <text evidence="2">The sequence shown here is derived from an EMBL/GenBank/DDBJ whole genome shotgun (WGS) entry which is preliminary data.</text>
</comment>
<keyword evidence="3" id="KW-1185">Reference proteome</keyword>
<feature type="region of interest" description="Disordered" evidence="1">
    <location>
        <begin position="169"/>
        <end position="205"/>
    </location>
</feature>